<dbReference type="InterPro" id="IPR008271">
    <property type="entry name" value="Ser/Thr_kinase_AS"/>
</dbReference>
<evidence type="ECO:0000256" key="3">
    <source>
        <dbReference type="ARBA" id="ARBA00022679"/>
    </source>
</evidence>
<name>A0ABS2NW89_9BACI</name>
<evidence type="ECO:0000259" key="12">
    <source>
        <dbReference type="PROSITE" id="PS50011"/>
    </source>
</evidence>
<proteinExistence type="predicted"/>
<dbReference type="EMBL" id="JAFBED010000002">
    <property type="protein sequence ID" value="MBM7618942.1"/>
    <property type="molecule type" value="Genomic_DNA"/>
</dbReference>
<evidence type="ECO:0000256" key="10">
    <source>
        <dbReference type="SAM" id="MobiDB-lite"/>
    </source>
</evidence>
<evidence type="ECO:0000256" key="7">
    <source>
        <dbReference type="ARBA" id="ARBA00047899"/>
    </source>
</evidence>
<dbReference type="EC" id="2.7.11.1" evidence="1"/>
<keyword evidence="3 14" id="KW-0808">Transferase</keyword>
<dbReference type="Gene3D" id="2.60.40.2560">
    <property type="match status" value="1"/>
</dbReference>
<evidence type="ECO:0000256" key="6">
    <source>
        <dbReference type="ARBA" id="ARBA00022840"/>
    </source>
</evidence>
<dbReference type="InterPro" id="IPR011009">
    <property type="entry name" value="Kinase-like_dom_sf"/>
</dbReference>
<feature type="transmembrane region" description="Helical" evidence="11">
    <location>
        <begin position="340"/>
        <end position="362"/>
    </location>
</feature>
<dbReference type="Pfam" id="PF03793">
    <property type="entry name" value="PASTA"/>
    <property type="match status" value="3"/>
</dbReference>
<dbReference type="Gene3D" id="3.30.200.20">
    <property type="entry name" value="Phosphorylase Kinase, domain 1"/>
    <property type="match status" value="1"/>
</dbReference>
<dbReference type="Gene3D" id="1.10.510.10">
    <property type="entry name" value="Transferase(Phosphotransferase) domain 1"/>
    <property type="match status" value="1"/>
</dbReference>
<feature type="domain" description="PASTA" evidence="13">
    <location>
        <begin position="506"/>
        <end position="572"/>
    </location>
</feature>
<feature type="domain" description="PASTA" evidence="13">
    <location>
        <begin position="367"/>
        <end position="434"/>
    </location>
</feature>
<evidence type="ECO:0000256" key="9">
    <source>
        <dbReference type="PROSITE-ProRule" id="PRU10141"/>
    </source>
</evidence>
<evidence type="ECO:0000256" key="5">
    <source>
        <dbReference type="ARBA" id="ARBA00022777"/>
    </source>
</evidence>
<evidence type="ECO:0000256" key="8">
    <source>
        <dbReference type="ARBA" id="ARBA00048679"/>
    </source>
</evidence>
<evidence type="ECO:0000313" key="14">
    <source>
        <dbReference type="EMBL" id="MBM7618942.1"/>
    </source>
</evidence>
<dbReference type="Proteomes" id="UP000737402">
    <property type="component" value="Unassembled WGS sequence"/>
</dbReference>
<evidence type="ECO:0000256" key="4">
    <source>
        <dbReference type="ARBA" id="ARBA00022741"/>
    </source>
</evidence>
<dbReference type="PROSITE" id="PS51178">
    <property type="entry name" value="PASTA"/>
    <property type="match status" value="3"/>
</dbReference>
<keyword evidence="5 14" id="KW-0418">Kinase</keyword>
<feature type="domain" description="PASTA" evidence="13">
    <location>
        <begin position="435"/>
        <end position="505"/>
    </location>
</feature>
<feature type="binding site" evidence="9">
    <location>
        <position position="43"/>
    </location>
    <ligand>
        <name>ATP</name>
        <dbReference type="ChEBI" id="CHEBI:30616"/>
    </ligand>
</feature>
<dbReference type="PANTHER" id="PTHR43289:SF34">
    <property type="entry name" value="SERINE_THREONINE-PROTEIN KINASE YBDM-RELATED"/>
    <property type="match status" value="1"/>
</dbReference>
<reference evidence="14 15" key="1">
    <citation type="submission" date="2021-01" db="EMBL/GenBank/DDBJ databases">
        <title>Genomic Encyclopedia of Type Strains, Phase IV (KMG-IV): sequencing the most valuable type-strain genomes for metagenomic binning, comparative biology and taxonomic classification.</title>
        <authorList>
            <person name="Goeker M."/>
        </authorList>
    </citation>
    <scope>NUCLEOTIDE SEQUENCE [LARGE SCALE GENOMIC DNA]</scope>
    <source>
        <strain evidence="14 15">DSM 25879</strain>
    </source>
</reference>
<dbReference type="PROSITE" id="PS00107">
    <property type="entry name" value="PROTEIN_KINASE_ATP"/>
    <property type="match status" value="1"/>
</dbReference>
<dbReference type="SUPFAM" id="SSF56112">
    <property type="entry name" value="Protein kinase-like (PK-like)"/>
    <property type="match status" value="1"/>
</dbReference>
<dbReference type="CDD" id="cd06577">
    <property type="entry name" value="PASTA_pknB"/>
    <property type="match status" value="2"/>
</dbReference>
<evidence type="ECO:0000259" key="13">
    <source>
        <dbReference type="PROSITE" id="PS51178"/>
    </source>
</evidence>
<comment type="caution">
    <text evidence="14">The sequence shown here is derived from an EMBL/GenBank/DDBJ whole genome shotgun (WGS) entry which is preliminary data.</text>
</comment>
<dbReference type="GO" id="GO:0004674">
    <property type="term" value="F:protein serine/threonine kinase activity"/>
    <property type="evidence" value="ECO:0007669"/>
    <property type="project" value="UniProtKB-EC"/>
</dbReference>
<dbReference type="Pfam" id="PF00069">
    <property type="entry name" value="Pkinase"/>
    <property type="match status" value="1"/>
</dbReference>
<dbReference type="PROSITE" id="PS50011">
    <property type="entry name" value="PROTEIN_KINASE_DOM"/>
    <property type="match status" value="1"/>
</dbReference>
<gene>
    <name evidence="14" type="ORF">JOC95_000791</name>
</gene>
<dbReference type="PROSITE" id="PS00108">
    <property type="entry name" value="PROTEIN_KINASE_ST"/>
    <property type="match status" value="1"/>
</dbReference>
<dbReference type="Gene3D" id="3.30.10.20">
    <property type="match status" value="3"/>
</dbReference>
<dbReference type="InterPro" id="IPR005543">
    <property type="entry name" value="PASTA_dom"/>
</dbReference>
<keyword evidence="11" id="KW-1133">Transmembrane helix</keyword>
<dbReference type="InterPro" id="IPR000719">
    <property type="entry name" value="Prot_kinase_dom"/>
</dbReference>
<keyword evidence="11" id="KW-0472">Membrane</keyword>
<comment type="catalytic activity">
    <reaction evidence="8">
        <text>L-seryl-[protein] + ATP = O-phospho-L-seryl-[protein] + ADP + H(+)</text>
        <dbReference type="Rhea" id="RHEA:17989"/>
        <dbReference type="Rhea" id="RHEA-COMP:9863"/>
        <dbReference type="Rhea" id="RHEA-COMP:11604"/>
        <dbReference type="ChEBI" id="CHEBI:15378"/>
        <dbReference type="ChEBI" id="CHEBI:29999"/>
        <dbReference type="ChEBI" id="CHEBI:30616"/>
        <dbReference type="ChEBI" id="CHEBI:83421"/>
        <dbReference type="ChEBI" id="CHEBI:456216"/>
        <dbReference type="EC" id="2.7.11.1"/>
    </reaction>
</comment>
<dbReference type="RefSeq" id="WP_338083050.1">
    <property type="nucleotide sequence ID" value="NZ_JAFBED010000002.1"/>
</dbReference>
<feature type="domain" description="Protein kinase" evidence="12">
    <location>
        <begin position="14"/>
        <end position="274"/>
    </location>
</feature>
<sequence>MISLLIGKRLNDRYKIMEVIGGGGMANVYLAHDMILDRDVAVKVLRLDFANDEEFIRRFRREAQSATSLDHPNIVSIYDIGEEDDIYYIVMEHVSGKTLKQYIQQFAPIEQYNTVEIMQQLTSAIAHAHENGIIHRDIKPQNILIDDYGTIKVTDFGIAMALSSTTITQTNSLLGSVHYLSPEQARGSLATKKSDVYALGIVMFEMLTGRLPFSGESAVSIALKHLQSETPSPKRWNPAIPQSLENVVLKSMAKDPNHRYASVEAMLEDLNTVLDTSRLNEPKFFIPNDDDEATKAIPVIKGDLSKHLMNNHETKVVAADTIAPKPKVEEPPKKKKKKKWMMIFLILLLLLGAGSVAAFTLLPSLLLPKDIEVPDVTNMEYEDARDELQGAGFAIKETVDEPSDEIEEGFVTRTSPEAGKTRKEGSEISIFRSAGKEKIEVDDYSNLQADDAIKRINLVKPDYKDYSVDEIHSEEVEAGKVIRQSPAPGELVVPGDVVMKLVVSKGASPIVLDNYQGSSLAFAQRHLATLELEPVIEEEFNPEVSEGNIIKQDPAPESQVQKGDKIKLIVSKGPEPEDKSTDIPLEIKYNPSEEGKEQKVELFVEDLNTTMEKPKETYFITDDLITSFTITVAYKQKAKYEVFVDGEKVQSVTVEYDDIE</sequence>
<dbReference type="CDD" id="cd14014">
    <property type="entry name" value="STKc_PknB_like"/>
    <property type="match status" value="1"/>
</dbReference>
<feature type="region of interest" description="Disordered" evidence="10">
    <location>
        <begin position="404"/>
        <end position="425"/>
    </location>
</feature>
<evidence type="ECO:0000256" key="1">
    <source>
        <dbReference type="ARBA" id="ARBA00012513"/>
    </source>
</evidence>
<keyword evidence="6 9" id="KW-0067">ATP-binding</keyword>
<protein>
    <recommendedName>
        <fullName evidence="1">non-specific serine/threonine protein kinase</fullName>
        <ecNumber evidence="1">2.7.11.1</ecNumber>
    </recommendedName>
</protein>
<keyword evidence="11" id="KW-0812">Transmembrane</keyword>
<dbReference type="SMART" id="SM00740">
    <property type="entry name" value="PASTA"/>
    <property type="match status" value="3"/>
</dbReference>
<evidence type="ECO:0000256" key="11">
    <source>
        <dbReference type="SAM" id="Phobius"/>
    </source>
</evidence>
<dbReference type="SMART" id="SM00220">
    <property type="entry name" value="S_TKc"/>
    <property type="match status" value="1"/>
</dbReference>
<evidence type="ECO:0000256" key="2">
    <source>
        <dbReference type="ARBA" id="ARBA00022527"/>
    </source>
</evidence>
<organism evidence="14 15">
    <name type="scientific">Sutcliffiella tianshenii</name>
    <dbReference type="NCBI Taxonomy" id="1463404"/>
    <lineage>
        <taxon>Bacteria</taxon>
        <taxon>Bacillati</taxon>
        <taxon>Bacillota</taxon>
        <taxon>Bacilli</taxon>
        <taxon>Bacillales</taxon>
        <taxon>Bacillaceae</taxon>
        <taxon>Sutcliffiella</taxon>
    </lineage>
</organism>
<dbReference type="InterPro" id="IPR017441">
    <property type="entry name" value="Protein_kinase_ATP_BS"/>
</dbReference>
<evidence type="ECO:0000313" key="15">
    <source>
        <dbReference type="Proteomes" id="UP000737402"/>
    </source>
</evidence>
<dbReference type="NCBIfam" id="NF033483">
    <property type="entry name" value="PknB_PASTA_kin"/>
    <property type="match status" value="1"/>
</dbReference>
<accession>A0ABS2NW89</accession>
<comment type="catalytic activity">
    <reaction evidence="7">
        <text>L-threonyl-[protein] + ATP = O-phospho-L-threonyl-[protein] + ADP + H(+)</text>
        <dbReference type="Rhea" id="RHEA:46608"/>
        <dbReference type="Rhea" id="RHEA-COMP:11060"/>
        <dbReference type="Rhea" id="RHEA-COMP:11605"/>
        <dbReference type="ChEBI" id="CHEBI:15378"/>
        <dbReference type="ChEBI" id="CHEBI:30013"/>
        <dbReference type="ChEBI" id="CHEBI:30616"/>
        <dbReference type="ChEBI" id="CHEBI:61977"/>
        <dbReference type="ChEBI" id="CHEBI:456216"/>
        <dbReference type="EC" id="2.7.11.1"/>
    </reaction>
</comment>
<dbReference type="PANTHER" id="PTHR43289">
    <property type="entry name" value="MITOGEN-ACTIVATED PROTEIN KINASE KINASE KINASE 20-RELATED"/>
    <property type="match status" value="1"/>
</dbReference>
<keyword evidence="4 9" id="KW-0547">Nucleotide-binding</keyword>
<keyword evidence="15" id="KW-1185">Reference proteome</keyword>
<keyword evidence="2" id="KW-0723">Serine/threonine-protein kinase</keyword>